<comment type="cofactor">
    <cofactor evidence="1">
        <name>FAD</name>
        <dbReference type="ChEBI" id="CHEBI:57692"/>
    </cofactor>
</comment>
<evidence type="ECO:0000256" key="3">
    <source>
        <dbReference type="ARBA" id="ARBA00022630"/>
    </source>
</evidence>
<dbReference type="Gene3D" id="3.40.462.20">
    <property type="match status" value="1"/>
</dbReference>
<dbReference type="InterPro" id="IPR050416">
    <property type="entry name" value="FAD-linked_Oxidoreductase"/>
</dbReference>
<dbReference type="GO" id="GO:0016491">
    <property type="term" value="F:oxidoreductase activity"/>
    <property type="evidence" value="ECO:0007669"/>
    <property type="project" value="UniProtKB-KW"/>
</dbReference>
<keyword evidence="5" id="KW-0560">Oxidoreductase</keyword>
<reference evidence="7 8" key="1">
    <citation type="submission" date="2019-02" db="EMBL/GenBank/DDBJ databases">
        <title>Genome sequencing of the rare red list fungi Dentipellis fragilis.</title>
        <authorList>
            <person name="Buettner E."/>
            <person name="Kellner H."/>
        </authorList>
    </citation>
    <scope>NUCLEOTIDE SEQUENCE [LARGE SCALE GENOMIC DNA]</scope>
    <source>
        <strain evidence="7 8">DSM 105465</strain>
    </source>
</reference>
<keyword evidence="4" id="KW-0274">FAD</keyword>
<evidence type="ECO:0000313" key="7">
    <source>
        <dbReference type="EMBL" id="TFY60223.1"/>
    </source>
</evidence>
<evidence type="ECO:0000313" key="8">
    <source>
        <dbReference type="Proteomes" id="UP000298327"/>
    </source>
</evidence>
<dbReference type="InterPro" id="IPR016169">
    <property type="entry name" value="FAD-bd_PCMH_sub2"/>
</dbReference>
<dbReference type="Pfam" id="PF08031">
    <property type="entry name" value="BBE"/>
    <property type="match status" value="1"/>
</dbReference>
<keyword evidence="8" id="KW-1185">Reference proteome</keyword>
<organism evidence="7 8">
    <name type="scientific">Dentipellis fragilis</name>
    <dbReference type="NCBI Taxonomy" id="205917"/>
    <lineage>
        <taxon>Eukaryota</taxon>
        <taxon>Fungi</taxon>
        <taxon>Dikarya</taxon>
        <taxon>Basidiomycota</taxon>
        <taxon>Agaricomycotina</taxon>
        <taxon>Agaricomycetes</taxon>
        <taxon>Russulales</taxon>
        <taxon>Hericiaceae</taxon>
        <taxon>Dentipellis</taxon>
    </lineage>
</organism>
<dbReference type="GO" id="GO:0071949">
    <property type="term" value="F:FAD binding"/>
    <property type="evidence" value="ECO:0007669"/>
    <property type="project" value="InterPro"/>
</dbReference>
<evidence type="ECO:0000256" key="5">
    <source>
        <dbReference type="ARBA" id="ARBA00023002"/>
    </source>
</evidence>
<gene>
    <name evidence="7" type="ORF">EVG20_g7496</name>
</gene>
<comment type="caution">
    <text evidence="7">The sequence shown here is derived from an EMBL/GenBank/DDBJ whole genome shotgun (WGS) entry which is preliminary data.</text>
</comment>
<dbReference type="InterPro" id="IPR016166">
    <property type="entry name" value="FAD-bd_PCMH"/>
</dbReference>
<dbReference type="Gene3D" id="3.30.43.10">
    <property type="entry name" value="Uridine Diphospho-n-acetylenolpyruvylglucosamine Reductase, domain 2"/>
    <property type="match status" value="1"/>
</dbReference>
<dbReference type="EMBL" id="SEOQ01000575">
    <property type="protein sequence ID" value="TFY60223.1"/>
    <property type="molecule type" value="Genomic_DNA"/>
</dbReference>
<sequence>MPRQISVAPVDGQFHARSECELGLGSAGDWATSSPPDSPDYEKAIARWAANSQRRAAVVAFVKDADDVSAALKYAREHKLPIAVKGGGHNPAGASSVEGGLVIDLSRYLRGVRVDGEKRLGYVGGGALWKDVDETAIKYGLAGVGGTVNHTGVGGLTLGGGRGYLTGEHGLAADNLVQATVITADGSILTANKTENPDLFWALRGGGSNFGVVTEFVFQLHPQRSTVFAGSIIFTGFAVDKLTPILAEKINKGLDPKECFMQVISVDPAGNPCIVFVVFWNGSEEEGRAHYKAFFDLKPVVDTCREIPYETVNSITNAGVAHGRNYYMKPTYLSRPDLNVAKQLLERIPILAATHKDALEEVAFIFEYLPLEKVCSVPDGETAYIRDPRLNGVANIVFRENTPEHLKLTRQIASELIAITQTLPENAAKGSNTGYGNYNSDQADPTAIEEAPEANNAQALFGTNYPRLAELKKKYDPDMVFSKWFTIAPAAK</sequence>
<dbReference type="InterPro" id="IPR012951">
    <property type="entry name" value="BBE"/>
</dbReference>
<evidence type="ECO:0000256" key="2">
    <source>
        <dbReference type="ARBA" id="ARBA00005466"/>
    </source>
</evidence>
<dbReference type="Pfam" id="PF01565">
    <property type="entry name" value="FAD_binding_4"/>
    <property type="match status" value="1"/>
</dbReference>
<evidence type="ECO:0000256" key="4">
    <source>
        <dbReference type="ARBA" id="ARBA00022827"/>
    </source>
</evidence>
<dbReference type="InterPro" id="IPR006094">
    <property type="entry name" value="Oxid_FAD_bind_N"/>
</dbReference>
<comment type="similarity">
    <text evidence="2">Belongs to the oxygen-dependent FAD-linked oxidoreductase family.</text>
</comment>
<dbReference type="PANTHER" id="PTHR42973">
    <property type="entry name" value="BINDING OXIDOREDUCTASE, PUTATIVE (AFU_ORTHOLOGUE AFUA_1G17690)-RELATED"/>
    <property type="match status" value="1"/>
</dbReference>
<dbReference type="Proteomes" id="UP000298327">
    <property type="component" value="Unassembled WGS sequence"/>
</dbReference>
<protein>
    <recommendedName>
        <fullName evidence="6">FAD-binding PCMH-type domain-containing protein</fullName>
    </recommendedName>
</protein>
<dbReference type="PROSITE" id="PS51387">
    <property type="entry name" value="FAD_PCMH"/>
    <property type="match status" value="1"/>
</dbReference>
<dbReference type="OrthoDB" id="415825at2759"/>
<dbReference type="SUPFAM" id="SSF56176">
    <property type="entry name" value="FAD-binding/transporter-associated domain-like"/>
    <property type="match status" value="1"/>
</dbReference>
<feature type="domain" description="FAD-binding PCMH-type" evidence="6">
    <location>
        <begin position="51"/>
        <end position="223"/>
    </location>
</feature>
<evidence type="ECO:0000256" key="1">
    <source>
        <dbReference type="ARBA" id="ARBA00001974"/>
    </source>
</evidence>
<dbReference type="InterPro" id="IPR016167">
    <property type="entry name" value="FAD-bd_PCMH_sub1"/>
</dbReference>
<proteinExistence type="inferred from homology"/>
<accession>A0A4Y9YET4</accession>
<dbReference type="InterPro" id="IPR036318">
    <property type="entry name" value="FAD-bd_PCMH-like_sf"/>
</dbReference>
<name>A0A4Y9YET4_9AGAM</name>
<keyword evidence="3" id="KW-0285">Flavoprotein</keyword>
<evidence type="ECO:0000259" key="6">
    <source>
        <dbReference type="PROSITE" id="PS51387"/>
    </source>
</evidence>
<dbReference type="Gene3D" id="3.30.465.10">
    <property type="match status" value="1"/>
</dbReference>
<dbReference type="PANTHER" id="PTHR42973:SF39">
    <property type="entry name" value="FAD-BINDING PCMH-TYPE DOMAIN-CONTAINING PROTEIN"/>
    <property type="match status" value="1"/>
</dbReference>
<dbReference type="AlphaFoldDB" id="A0A4Y9YET4"/>
<dbReference type="STRING" id="205917.A0A4Y9YET4"/>